<dbReference type="InterPro" id="IPR009057">
    <property type="entry name" value="Homeodomain-like_sf"/>
</dbReference>
<dbReference type="GO" id="GO:0048468">
    <property type="term" value="P:cell development"/>
    <property type="evidence" value="ECO:0007669"/>
    <property type="project" value="TreeGrafter"/>
</dbReference>
<feature type="compositionally biased region" description="Low complexity" evidence="8">
    <location>
        <begin position="569"/>
        <end position="594"/>
    </location>
</feature>
<dbReference type="PANTHER" id="PTHR11211">
    <property type="entry name" value="IROQUOIS-CLASS HOMEODOMAIN PROTEIN IRX"/>
    <property type="match status" value="1"/>
</dbReference>
<protein>
    <submittedName>
        <fullName evidence="11">LOW QUALITY PROTEIN: homeobox protein araucan</fullName>
    </submittedName>
</protein>
<accession>A0A6P8YS25</accession>
<feature type="compositionally biased region" description="Polar residues" evidence="8">
    <location>
        <begin position="14"/>
        <end position="37"/>
    </location>
</feature>
<evidence type="ECO:0000313" key="10">
    <source>
        <dbReference type="Proteomes" id="UP000515160"/>
    </source>
</evidence>
<dbReference type="GO" id="GO:0007474">
    <property type="term" value="P:imaginal disc-derived wing vein specification"/>
    <property type="evidence" value="ECO:0007669"/>
    <property type="project" value="UniProtKB-ARBA"/>
</dbReference>
<feature type="compositionally biased region" description="Low complexity" evidence="8">
    <location>
        <begin position="66"/>
        <end position="80"/>
    </location>
</feature>
<evidence type="ECO:0000256" key="2">
    <source>
        <dbReference type="ARBA" id="ARBA00008446"/>
    </source>
</evidence>
<dbReference type="InterPro" id="IPR017970">
    <property type="entry name" value="Homeobox_CS"/>
</dbReference>
<feature type="region of interest" description="Disordered" evidence="8">
    <location>
        <begin position="485"/>
        <end position="538"/>
    </location>
</feature>
<keyword evidence="3 7" id="KW-0238">DNA-binding</keyword>
<feature type="compositionally biased region" description="Low complexity" evidence="8">
    <location>
        <begin position="725"/>
        <end position="734"/>
    </location>
</feature>
<dbReference type="Proteomes" id="UP000515160">
    <property type="component" value="Chromosome 3"/>
</dbReference>
<keyword evidence="4 7" id="KW-0371">Homeobox</keyword>
<dbReference type="Gene3D" id="1.10.10.60">
    <property type="entry name" value="Homeodomain-like"/>
    <property type="match status" value="1"/>
</dbReference>
<dbReference type="Pfam" id="PF05920">
    <property type="entry name" value="Homeobox_KN"/>
    <property type="match status" value="1"/>
</dbReference>
<dbReference type="FunFam" id="1.10.10.60:FF:000003">
    <property type="entry name" value="Iroquois-class homeobox protein IRX"/>
    <property type="match status" value="1"/>
</dbReference>
<dbReference type="CDD" id="cd00086">
    <property type="entry name" value="homeodomain"/>
    <property type="match status" value="1"/>
</dbReference>
<dbReference type="OrthoDB" id="5399138at2759"/>
<feature type="domain" description="Homeobox" evidence="9">
    <location>
        <begin position="243"/>
        <end position="306"/>
    </location>
</feature>
<feature type="compositionally biased region" description="Basic and acidic residues" evidence="8">
    <location>
        <begin position="327"/>
        <end position="345"/>
    </location>
</feature>
<name>A0A6P8YS25_DROAB</name>
<dbReference type="RefSeq" id="XP_034108687.2">
    <property type="nucleotide sequence ID" value="XM_034252796.2"/>
</dbReference>
<evidence type="ECO:0000256" key="7">
    <source>
        <dbReference type="PROSITE-ProRule" id="PRU00108"/>
    </source>
</evidence>
<evidence type="ECO:0000256" key="3">
    <source>
        <dbReference type="ARBA" id="ARBA00023125"/>
    </source>
</evidence>
<feature type="DNA-binding region" description="Homeobox" evidence="7">
    <location>
        <begin position="245"/>
        <end position="307"/>
    </location>
</feature>
<sequence length="751" mass="79869">MAAYTQFGYGGFPSASQLLPPNASQTPEEVNASSLVMTNVPALSPTGGADCQTSQQQPGGGGSAGSAGAAAAPGDASTGALSPDALSQNSNAGPGSVVAGGDALPGGGGGGPGSLDSNAVGTTPTTGSSCCENGRPIMTDPVSGQTVCSCQYDTARLALSSYSRLPAASVGVYGSPYPSTDQNPYQSIGVDSSAFYSPLSNPYGLKDSAAGTEMGAWTSAGLQPTTGYYSYDPMSAYGYGASYDLAARRKNATRESTATLKAWLNEHKKNPYPTKGEKIMLAIITKMTLTQVSTWFANARRRLKKENKMTWEPKNRTDDDDDALVSDDEKEKDDLESSKDGSLAKDVVKDEEELIDEDQKNVGQANILRAGFGYPSAGYHGGAGSGHPAAYHPYHHHHHPHPAYYQPQQAVMPAAFHGGEMGGKHGNGSGSGSASGSGSGSNNEHSDPKNQLGRDCGVPIPATKPKIWSLADTVACKTPPPACMGQGQLMPSHQQQQQQLLMQQQQQRAHLQPQSQQENHSMHHQQQQQQQPQQDQQQQPLFNGAPYVRAHTTAYGGFLGATTQQLHTTSTAAAASNQQHQQQQHQQQQQQQQQFNGTHTPTMPITAANPANPLGGLGLGLGLVQRQQQQLQQQQQLSQSTASQQRAMAMGFPEAQPDTPPQTPPNMKVLNGALSLLPTASQIPMTATCRSSNQYQTPGCNYPMNFSTRLSEYDYPSHMNRDDYSSSSSSSSSSPHLQQRNEHHFKPLFKR</sequence>
<evidence type="ECO:0000259" key="9">
    <source>
        <dbReference type="PROSITE" id="PS50071"/>
    </source>
</evidence>
<evidence type="ECO:0000256" key="8">
    <source>
        <dbReference type="SAM" id="MobiDB-lite"/>
    </source>
</evidence>
<dbReference type="InterPro" id="IPR001356">
    <property type="entry name" value="HD"/>
</dbReference>
<dbReference type="GO" id="GO:0045926">
    <property type="term" value="P:negative regulation of growth"/>
    <property type="evidence" value="ECO:0007669"/>
    <property type="project" value="UniProtKB-ARBA"/>
</dbReference>
<evidence type="ECO:0000256" key="1">
    <source>
        <dbReference type="ARBA" id="ARBA00004123"/>
    </source>
</evidence>
<dbReference type="GO" id="GO:0000981">
    <property type="term" value="F:DNA-binding transcription factor activity, RNA polymerase II-specific"/>
    <property type="evidence" value="ECO:0007669"/>
    <property type="project" value="InterPro"/>
</dbReference>
<dbReference type="GO" id="GO:0045317">
    <property type="term" value="P:equator specification"/>
    <property type="evidence" value="ECO:0007669"/>
    <property type="project" value="UniProtKB-ARBA"/>
</dbReference>
<feature type="region of interest" description="Disordered" evidence="8">
    <location>
        <begin position="713"/>
        <end position="751"/>
    </location>
</feature>
<dbReference type="GO" id="GO:0030182">
    <property type="term" value="P:neuron differentiation"/>
    <property type="evidence" value="ECO:0007669"/>
    <property type="project" value="TreeGrafter"/>
</dbReference>
<feature type="region of interest" description="Disordered" evidence="8">
    <location>
        <begin position="308"/>
        <end position="345"/>
    </location>
</feature>
<comment type="similarity">
    <text evidence="2">Belongs to the TALE/IRO homeobox family.</text>
</comment>
<feature type="region of interest" description="Disordered" evidence="8">
    <location>
        <begin position="1"/>
        <end position="133"/>
    </location>
</feature>
<dbReference type="AlphaFoldDB" id="A0A6P8YS25"/>
<dbReference type="PROSITE" id="PS00027">
    <property type="entry name" value="HOMEOBOX_1"/>
    <property type="match status" value="1"/>
</dbReference>
<reference evidence="11" key="1">
    <citation type="submission" date="2025-08" db="UniProtKB">
        <authorList>
            <consortium name="RefSeq"/>
        </authorList>
    </citation>
    <scope>IDENTIFICATION</scope>
    <source>
        <strain evidence="11">15112-1751.03</strain>
        <tissue evidence="11">Whole Adult</tissue>
    </source>
</reference>
<dbReference type="SUPFAM" id="SSF46689">
    <property type="entry name" value="Homeodomain-like"/>
    <property type="match status" value="1"/>
</dbReference>
<proteinExistence type="inferred from homology"/>
<dbReference type="GO" id="GO:0000978">
    <property type="term" value="F:RNA polymerase II cis-regulatory region sequence-specific DNA binding"/>
    <property type="evidence" value="ECO:0007669"/>
    <property type="project" value="TreeGrafter"/>
</dbReference>
<feature type="compositionally biased region" description="Gly residues" evidence="8">
    <location>
        <begin position="419"/>
        <end position="439"/>
    </location>
</feature>
<comment type="subcellular location">
    <subcellularLocation>
        <location evidence="1 7">Nucleus</location>
    </subcellularLocation>
</comment>
<evidence type="ECO:0000256" key="6">
    <source>
        <dbReference type="ARBA" id="ARBA00023242"/>
    </source>
</evidence>
<evidence type="ECO:0000313" key="11">
    <source>
        <dbReference type="RefSeq" id="XP_034108687.2"/>
    </source>
</evidence>
<feature type="compositionally biased region" description="Gly residues" evidence="8">
    <location>
        <begin position="103"/>
        <end position="113"/>
    </location>
</feature>
<dbReference type="GO" id="GO:0042693">
    <property type="term" value="P:muscle cell fate commitment"/>
    <property type="evidence" value="ECO:0007669"/>
    <property type="project" value="UniProtKB-ARBA"/>
</dbReference>
<dbReference type="SMART" id="SM00389">
    <property type="entry name" value="HOX"/>
    <property type="match status" value="1"/>
</dbReference>
<dbReference type="GeneID" id="117570894"/>
<dbReference type="SMART" id="SM00548">
    <property type="entry name" value="IRO"/>
    <property type="match status" value="1"/>
</dbReference>
<feature type="compositionally biased region" description="Polar residues" evidence="8">
    <location>
        <begin position="119"/>
        <end position="131"/>
    </location>
</feature>
<feature type="region of interest" description="Disordered" evidence="8">
    <location>
        <begin position="416"/>
        <end position="460"/>
    </location>
</feature>
<evidence type="ECO:0000256" key="4">
    <source>
        <dbReference type="ARBA" id="ARBA00023155"/>
    </source>
</evidence>
<dbReference type="PANTHER" id="PTHR11211:SF46">
    <property type="entry name" value="HOMEOBOX PROTEIN ARAUCAN-RELATED"/>
    <property type="match status" value="1"/>
</dbReference>
<dbReference type="PROSITE" id="PS50071">
    <property type="entry name" value="HOMEOBOX_2"/>
    <property type="match status" value="1"/>
</dbReference>
<keyword evidence="10" id="KW-1185">Reference proteome</keyword>
<dbReference type="InterPro" id="IPR008422">
    <property type="entry name" value="KN_HD"/>
</dbReference>
<dbReference type="InterPro" id="IPR003893">
    <property type="entry name" value="Iroquois_homeo"/>
</dbReference>
<feature type="region of interest" description="Disordered" evidence="8">
    <location>
        <begin position="569"/>
        <end position="614"/>
    </location>
</feature>
<keyword evidence="6 7" id="KW-0539">Nucleus</keyword>
<dbReference type="GO" id="GO:0005634">
    <property type="term" value="C:nucleus"/>
    <property type="evidence" value="ECO:0007669"/>
    <property type="project" value="UniProtKB-SubCell"/>
</dbReference>
<feature type="compositionally biased region" description="Basic and acidic residues" evidence="8">
    <location>
        <begin position="308"/>
        <end position="317"/>
    </location>
</feature>
<keyword evidence="5" id="KW-0010">Activator</keyword>
<evidence type="ECO:0000256" key="5">
    <source>
        <dbReference type="ARBA" id="ARBA00023159"/>
    </source>
</evidence>
<gene>
    <name evidence="11" type="primary">LOC117570894</name>
</gene>
<organism evidence="10 11">
    <name type="scientific">Drosophila albomicans</name>
    <name type="common">Fruit fly</name>
    <dbReference type="NCBI Taxonomy" id="7291"/>
    <lineage>
        <taxon>Eukaryota</taxon>
        <taxon>Metazoa</taxon>
        <taxon>Ecdysozoa</taxon>
        <taxon>Arthropoda</taxon>
        <taxon>Hexapoda</taxon>
        <taxon>Insecta</taxon>
        <taxon>Pterygota</taxon>
        <taxon>Neoptera</taxon>
        <taxon>Endopterygota</taxon>
        <taxon>Diptera</taxon>
        <taxon>Brachycera</taxon>
        <taxon>Muscomorpha</taxon>
        <taxon>Ephydroidea</taxon>
        <taxon>Drosophilidae</taxon>
        <taxon>Drosophila</taxon>
    </lineage>
</organism>